<evidence type="ECO:0000313" key="2">
    <source>
        <dbReference type="EMBL" id="KAH7322885.1"/>
    </source>
</evidence>
<protein>
    <submittedName>
        <fullName evidence="2">Uncharacterized protein</fullName>
    </submittedName>
</protein>
<proteinExistence type="predicted"/>
<feature type="region of interest" description="Disordered" evidence="1">
    <location>
        <begin position="1"/>
        <end position="22"/>
    </location>
</feature>
<reference evidence="2" key="1">
    <citation type="journal article" date="2021" name="Nat. Commun.">
        <title>Genetic determinants of endophytism in the Arabidopsis root mycobiome.</title>
        <authorList>
            <person name="Mesny F."/>
            <person name="Miyauchi S."/>
            <person name="Thiergart T."/>
            <person name="Pickel B."/>
            <person name="Atanasova L."/>
            <person name="Karlsson M."/>
            <person name="Huettel B."/>
            <person name="Barry K.W."/>
            <person name="Haridas S."/>
            <person name="Chen C."/>
            <person name="Bauer D."/>
            <person name="Andreopoulos W."/>
            <person name="Pangilinan J."/>
            <person name="LaButti K."/>
            <person name="Riley R."/>
            <person name="Lipzen A."/>
            <person name="Clum A."/>
            <person name="Drula E."/>
            <person name="Henrissat B."/>
            <person name="Kohler A."/>
            <person name="Grigoriev I.V."/>
            <person name="Martin F.M."/>
            <person name="Hacquard S."/>
        </authorList>
    </citation>
    <scope>NUCLEOTIDE SEQUENCE</scope>
    <source>
        <strain evidence="2">MPI-CAGE-CH-0235</strain>
    </source>
</reference>
<dbReference type="Proteomes" id="UP000813444">
    <property type="component" value="Unassembled WGS sequence"/>
</dbReference>
<organism evidence="2 3">
    <name type="scientific">Stachybotrys elegans</name>
    <dbReference type="NCBI Taxonomy" id="80388"/>
    <lineage>
        <taxon>Eukaryota</taxon>
        <taxon>Fungi</taxon>
        <taxon>Dikarya</taxon>
        <taxon>Ascomycota</taxon>
        <taxon>Pezizomycotina</taxon>
        <taxon>Sordariomycetes</taxon>
        <taxon>Hypocreomycetidae</taxon>
        <taxon>Hypocreales</taxon>
        <taxon>Stachybotryaceae</taxon>
        <taxon>Stachybotrys</taxon>
    </lineage>
</organism>
<dbReference type="OrthoDB" id="4809847at2759"/>
<name>A0A8K0SVS3_9HYPO</name>
<accession>A0A8K0SVS3</accession>
<evidence type="ECO:0000313" key="3">
    <source>
        <dbReference type="Proteomes" id="UP000813444"/>
    </source>
</evidence>
<evidence type="ECO:0000256" key="1">
    <source>
        <dbReference type="SAM" id="MobiDB-lite"/>
    </source>
</evidence>
<gene>
    <name evidence="2" type="ORF">B0I35DRAFT_426669</name>
</gene>
<comment type="caution">
    <text evidence="2">The sequence shown here is derived from an EMBL/GenBank/DDBJ whole genome shotgun (WGS) entry which is preliminary data.</text>
</comment>
<sequence length="210" mass="23196">MSPSATIQQKPRRALDTITEPTEPLSSMSSISSLVALLVLAYKVKIPPHSHRERLSTLMKTMTPDGPGEYTHDELLLSFIRFLSPVLQGMAGMEDFQSAVEAFTQPDDYRDFWTIEGHNLVREVIEGDGCPVFAQGSDKDFLEVFVKDPSRRIAYGRGTGCLILVPSSSTTGDMLWGQDDFTDLEVIRESGDARKSIGHAFVDLDGVKAE</sequence>
<dbReference type="AlphaFoldDB" id="A0A8K0SVS3"/>
<keyword evidence="3" id="KW-1185">Reference proteome</keyword>
<dbReference type="EMBL" id="JAGPNK010000004">
    <property type="protein sequence ID" value="KAH7322885.1"/>
    <property type="molecule type" value="Genomic_DNA"/>
</dbReference>